<dbReference type="Proteomes" id="UP000694393">
    <property type="component" value="Unplaced"/>
</dbReference>
<evidence type="ECO:0000256" key="4">
    <source>
        <dbReference type="ARBA" id="ARBA00022989"/>
    </source>
</evidence>
<reference evidence="7" key="2">
    <citation type="submission" date="2025-09" db="UniProtKB">
        <authorList>
            <consortium name="Ensembl"/>
        </authorList>
    </citation>
    <scope>IDENTIFICATION</scope>
</reference>
<organism evidence="7 8">
    <name type="scientific">Pelusios castaneus</name>
    <name type="common">West African mud turtle</name>
    <dbReference type="NCBI Taxonomy" id="367368"/>
    <lineage>
        <taxon>Eukaryota</taxon>
        <taxon>Metazoa</taxon>
        <taxon>Chordata</taxon>
        <taxon>Craniata</taxon>
        <taxon>Vertebrata</taxon>
        <taxon>Euteleostomi</taxon>
        <taxon>Archelosauria</taxon>
        <taxon>Testudinata</taxon>
        <taxon>Testudines</taxon>
        <taxon>Pleurodira</taxon>
        <taxon>Pelomedusidae</taxon>
        <taxon>Pelusios</taxon>
    </lineage>
</organism>
<accession>A0A8C8RYX2</accession>
<evidence type="ECO:0000256" key="2">
    <source>
        <dbReference type="ARBA" id="ARBA00005688"/>
    </source>
</evidence>
<dbReference type="InterPro" id="IPR000369">
    <property type="entry name" value="K_chnl_KCNE"/>
</dbReference>
<reference evidence="7" key="1">
    <citation type="submission" date="2025-08" db="UniProtKB">
        <authorList>
            <consortium name="Ensembl"/>
        </authorList>
    </citation>
    <scope>IDENTIFICATION</scope>
</reference>
<sequence>MFVTIAFFLSPECNRKMDFNHSETNSVPQNFLQMYVDERKSVRFNNFTSPALKEQEDITASFYILIMVGFFGFLLFSLMISNIISNKPENYIDYLYSGKFSTQGPEKGHQRKDSKDTLIIISNKSRIVQASYAQSGESTHSVLMCDATPLLFQPWAFAE</sequence>
<evidence type="ECO:0000256" key="1">
    <source>
        <dbReference type="ARBA" id="ARBA00004167"/>
    </source>
</evidence>
<protein>
    <submittedName>
        <fullName evidence="7">Uncharacterized protein</fullName>
    </submittedName>
</protein>
<keyword evidence="3 6" id="KW-0812">Transmembrane</keyword>
<dbReference type="GO" id="GO:0005249">
    <property type="term" value="F:voltage-gated potassium channel activity"/>
    <property type="evidence" value="ECO:0007669"/>
    <property type="project" value="InterPro"/>
</dbReference>
<proteinExistence type="inferred from homology"/>
<keyword evidence="8" id="KW-1185">Reference proteome</keyword>
<name>A0A8C8RYX2_9SAUR</name>
<dbReference type="AlphaFoldDB" id="A0A8C8RYX2"/>
<evidence type="ECO:0000256" key="6">
    <source>
        <dbReference type="SAM" id="Phobius"/>
    </source>
</evidence>
<keyword evidence="4 6" id="KW-1133">Transmembrane helix</keyword>
<evidence type="ECO:0000256" key="5">
    <source>
        <dbReference type="ARBA" id="ARBA00023136"/>
    </source>
</evidence>
<evidence type="ECO:0000313" key="7">
    <source>
        <dbReference type="Ensembl" id="ENSPCEP00000012484.1"/>
    </source>
</evidence>
<dbReference type="Pfam" id="PF02060">
    <property type="entry name" value="ISK_Channel"/>
    <property type="match status" value="1"/>
</dbReference>
<keyword evidence="5 6" id="KW-0472">Membrane</keyword>
<comment type="subcellular location">
    <subcellularLocation>
        <location evidence="1">Membrane</location>
        <topology evidence="1">Single-pass membrane protein</topology>
    </subcellularLocation>
</comment>
<feature type="transmembrane region" description="Helical" evidence="6">
    <location>
        <begin position="60"/>
        <end position="80"/>
    </location>
</feature>
<evidence type="ECO:0000256" key="3">
    <source>
        <dbReference type="ARBA" id="ARBA00022692"/>
    </source>
</evidence>
<dbReference type="GO" id="GO:0016020">
    <property type="term" value="C:membrane"/>
    <property type="evidence" value="ECO:0007669"/>
    <property type="project" value="UniProtKB-SubCell"/>
</dbReference>
<comment type="similarity">
    <text evidence="2">Belongs to the potassium channel KCNE family.</text>
</comment>
<evidence type="ECO:0000313" key="8">
    <source>
        <dbReference type="Proteomes" id="UP000694393"/>
    </source>
</evidence>
<dbReference type="Ensembl" id="ENSPCET00000012925.1">
    <property type="protein sequence ID" value="ENSPCEP00000012484.1"/>
    <property type="gene ID" value="ENSPCEG00000009918.1"/>
</dbReference>